<sequence length="118" mass="12869">MGNFLPLATSALSFASCKCIGLGEDGELWSNLKDELPIFLLIGTIKVPLNMVPKPSIGPAFEANGSNPLRVMLRVVESTQVLRKEGSKLRSHSPHQAQPCLGGKWGYWISPDFPFTCL</sequence>
<dbReference type="HOGENOM" id="CLU_2076277_0_0_1"/>
<dbReference type="AlphaFoldDB" id="W1NPB8"/>
<evidence type="ECO:0000313" key="1">
    <source>
        <dbReference type="EMBL" id="ERM98461.1"/>
    </source>
</evidence>
<evidence type="ECO:0000313" key="2">
    <source>
        <dbReference type="Proteomes" id="UP000017836"/>
    </source>
</evidence>
<gene>
    <name evidence="1" type="ORF">AMTR_s00072p00154690</name>
</gene>
<keyword evidence="2" id="KW-1185">Reference proteome</keyword>
<accession>W1NPB8</accession>
<dbReference type="Gramene" id="ERM98461">
    <property type="protein sequence ID" value="ERM98461"/>
    <property type="gene ID" value="AMTR_s00072p00154690"/>
</dbReference>
<protein>
    <submittedName>
        <fullName evidence="1">Uncharacterized protein</fullName>
    </submittedName>
</protein>
<dbReference type="Proteomes" id="UP000017836">
    <property type="component" value="Unassembled WGS sequence"/>
</dbReference>
<dbReference type="EMBL" id="KI395332">
    <property type="protein sequence ID" value="ERM98461.1"/>
    <property type="molecule type" value="Genomic_DNA"/>
</dbReference>
<proteinExistence type="predicted"/>
<reference evidence="2" key="1">
    <citation type="journal article" date="2013" name="Science">
        <title>The Amborella genome and the evolution of flowering plants.</title>
        <authorList>
            <consortium name="Amborella Genome Project"/>
        </authorList>
    </citation>
    <scope>NUCLEOTIDE SEQUENCE [LARGE SCALE GENOMIC DNA]</scope>
</reference>
<name>W1NPB8_AMBTC</name>
<organism evidence="1 2">
    <name type="scientific">Amborella trichopoda</name>
    <dbReference type="NCBI Taxonomy" id="13333"/>
    <lineage>
        <taxon>Eukaryota</taxon>
        <taxon>Viridiplantae</taxon>
        <taxon>Streptophyta</taxon>
        <taxon>Embryophyta</taxon>
        <taxon>Tracheophyta</taxon>
        <taxon>Spermatophyta</taxon>
        <taxon>Magnoliopsida</taxon>
        <taxon>Amborellales</taxon>
        <taxon>Amborellaceae</taxon>
        <taxon>Amborella</taxon>
    </lineage>
</organism>